<dbReference type="HAMAP" id="MF_00087">
    <property type="entry name" value="Glu_tRNA_reductase"/>
    <property type="match status" value="1"/>
</dbReference>
<dbReference type="SUPFAM" id="SSF69742">
    <property type="entry name" value="Glutamyl tRNA-reductase catalytic, N-terminal domain"/>
    <property type="match status" value="1"/>
</dbReference>
<dbReference type="InterPro" id="IPR018214">
    <property type="entry name" value="GluRdtase_CS"/>
</dbReference>
<dbReference type="InterPro" id="IPR000343">
    <property type="entry name" value="4pyrrol_synth_GluRdtase"/>
</dbReference>
<protein>
    <recommendedName>
        <fullName evidence="3 8">Glutamyl-tRNA reductase</fullName>
        <shortName evidence="8">GluTR</shortName>
        <ecNumber evidence="3 8">1.2.1.70</ecNumber>
    </recommendedName>
</protein>
<accession>A0ABX7WUT9</accession>
<dbReference type="InterPro" id="IPR006151">
    <property type="entry name" value="Shikm_DH/Glu-tRNA_Rdtase"/>
</dbReference>
<evidence type="ECO:0000256" key="1">
    <source>
        <dbReference type="ARBA" id="ARBA00005059"/>
    </source>
</evidence>
<dbReference type="Proteomes" id="UP000672039">
    <property type="component" value="Chromosome"/>
</dbReference>
<evidence type="ECO:0000256" key="9">
    <source>
        <dbReference type="RuleBase" id="RU000584"/>
    </source>
</evidence>
<feature type="binding site" evidence="8">
    <location>
        <position position="117"/>
    </location>
    <ligand>
        <name>substrate</name>
    </ligand>
</feature>
<comment type="domain">
    <text evidence="8">Possesses an unusual extended V-shaped dimeric structure with each monomer consisting of three distinct domains arranged along a curved 'spinal' alpha-helix. The N-terminal catalytic domain specifically recognizes the glutamate moiety of the substrate. The second domain is the NADPH-binding domain, and the third C-terminal domain is responsible for dimerization.</text>
</comment>
<feature type="active site" description="Nucleophile" evidence="8">
    <location>
        <position position="48"/>
    </location>
</feature>
<name>A0ABX7WUT9_9GAMM</name>
<dbReference type="NCBIfam" id="TIGR01035">
    <property type="entry name" value="hemA"/>
    <property type="match status" value="1"/>
</dbReference>
<dbReference type="PANTHER" id="PTHR43013:SF1">
    <property type="entry name" value="GLUTAMYL-TRNA REDUCTASE"/>
    <property type="match status" value="1"/>
</dbReference>
<evidence type="ECO:0000256" key="4">
    <source>
        <dbReference type="ARBA" id="ARBA00022857"/>
    </source>
</evidence>
<dbReference type="RefSeq" id="WP_210223110.1">
    <property type="nucleotide sequence ID" value="NZ_CP072801.1"/>
</dbReference>
<dbReference type="PANTHER" id="PTHR43013">
    <property type="entry name" value="GLUTAMYL-TRNA REDUCTASE"/>
    <property type="match status" value="1"/>
</dbReference>
<comment type="miscellaneous">
    <text evidence="8">During catalysis, the active site Cys acts as a nucleophile attacking the alpha-carbonyl group of tRNA-bound glutamate with the formation of a thioester intermediate between enzyme and glutamate, and the concomitant release of tRNA(Glu). The thioester intermediate is finally reduced by direct hydride transfer from NADPH, to form the product GSA.</text>
</comment>
<feature type="domain" description="Tetrapyrrole biosynthesis glutamyl-tRNA reductase dimerisation" evidence="10">
    <location>
        <begin position="317"/>
        <end position="414"/>
    </location>
</feature>
<comment type="subunit">
    <text evidence="8">Homodimer.</text>
</comment>
<evidence type="ECO:0000259" key="11">
    <source>
        <dbReference type="Pfam" id="PF01488"/>
    </source>
</evidence>
<keyword evidence="4 8" id="KW-0521">NADP</keyword>
<feature type="binding site" evidence="8">
    <location>
        <position position="106"/>
    </location>
    <ligand>
        <name>substrate</name>
    </ligand>
</feature>
<organism evidence="13 14">
    <name type="scientific">Thiothrix litoralis</name>
    <dbReference type="NCBI Taxonomy" id="2891210"/>
    <lineage>
        <taxon>Bacteria</taxon>
        <taxon>Pseudomonadati</taxon>
        <taxon>Pseudomonadota</taxon>
        <taxon>Gammaproteobacteria</taxon>
        <taxon>Thiotrichales</taxon>
        <taxon>Thiotrichaceae</taxon>
        <taxon>Thiothrix</taxon>
    </lineage>
</organism>
<evidence type="ECO:0000313" key="14">
    <source>
        <dbReference type="Proteomes" id="UP000672039"/>
    </source>
</evidence>
<dbReference type="Pfam" id="PF00745">
    <property type="entry name" value="GlutR_dimer"/>
    <property type="match status" value="1"/>
</dbReference>
<evidence type="ECO:0000256" key="6">
    <source>
        <dbReference type="ARBA" id="ARBA00023244"/>
    </source>
</evidence>
<dbReference type="PIRSF" id="PIRSF000445">
    <property type="entry name" value="4pyrrol_synth_GluRdtase"/>
    <property type="match status" value="1"/>
</dbReference>
<dbReference type="SUPFAM" id="SSF51735">
    <property type="entry name" value="NAD(P)-binding Rossmann-fold domains"/>
    <property type="match status" value="1"/>
</dbReference>
<dbReference type="PROSITE" id="PS00747">
    <property type="entry name" value="GLUTR"/>
    <property type="match status" value="1"/>
</dbReference>
<evidence type="ECO:0000256" key="7">
    <source>
        <dbReference type="ARBA" id="ARBA00047464"/>
    </source>
</evidence>
<evidence type="ECO:0000256" key="5">
    <source>
        <dbReference type="ARBA" id="ARBA00023002"/>
    </source>
</evidence>
<feature type="binding site" evidence="8">
    <location>
        <begin position="47"/>
        <end position="50"/>
    </location>
    <ligand>
        <name>substrate</name>
    </ligand>
</feature>
<dbReference type="Pfam" id="PF05201">
    <property type="entry name" value="GlutR_N"/>
    <property type="match status" value="1"/>
</dbReference>
<evidence type="ECO:0000256" key="3">
    <source>
        <dbReference type="ARBA" id="ARBA00012970"/>
    </source>
</evidence>
<dbReference type="InterPro" id="IPR036291">
    <property type="entry name" value="NAD(P)-bd_dom_sf"/>
</dbReference>
<evidence type="ECO:0000259" key="12">
    <source>
        <dbReference type="Pfam" id="PF05201"/>
    </source>
</evidence>
<comment type="catalytic activity">
    <reaction evidence="7 8 9">
        <text>(S)-4-amino-5-oxopentanoate + tRNA(Glu) + NADP(+) = L-glutamyl-tRNA(Glu) + NADPH + H(+)</text>
        <dbReference type="Rhea" id="RHEA:12344"/>
        <dbReference type="Rhea" id="RHEA-COMP:9663"/>
        <dbReference type="Rhea" id="RHEA-COMP:9680"/>
        <dbReference type="ChEBI" id="CHEBI:15378"/>
        <dbReference type="ChEBI" id="CHEBI:57501"/>
        <dbReference type="ChEBI" id="CHEBI:57783"/>
        <dbReference type="ChEBI" id="CHEBI:58349"/>
        <dbReference type="ChEBI" id="CHEBI:78442"/>
        <dbReference type="ChEBI" id="CHEBI:78520"/>
        <dbReference type="EC" id="1.2.1.70"/>
    </reaction>
</comment>
<dbReference type="InterPro" id="IPR036343">
    <property type="entry name" value="GluRdtase_N_sf"/>
</dbReference>
<keyword evidence="6 8" id="KW-0627">Porphyrin biosynthesis</keyword>
<dbReference type="GO" id="GO:0008883">
    <property type="term" value="F:glutamyl-tRNA reductase activity"/>
    <property type="evidence" value="ECO:0007669"/>
    <property type="project" value="UniProtKB-EC"/>
</dbReference>
<dbReference type="InterPro" id="IPR015896">
    <property type="entry name" value="4pyrrol_synth_GluRdtase_dimer"/>
</dbReference>
<feature type="binding site" evidence="8">
    <location>
        <begin position="186"/>
        <end position="191"/>
    </location>
    <ligand>
        <name>NADP(+)</name>
        <dbReference type="ChEBI" id="CHEBI:58349"/>
    </ligand>
</feature>
<feature type="domain" description="Quinate/shikimate 5-dehydrogenase/glutamyl-tRNA reductase" evidence="11">
    <location>
        <begin position="169"/>
        <end position="303"/>
    </location>
</feature>
<dbReference type="EC" id="1.2.1.70" evidence="3 8"/>
<comment type="pathway">
    <text evidence="1 8 9">Porphyrin-containing compound metabolism; protoporphyrin-IX biosynthesis; 5-aminolevulinate from L-glutamyl-tRNA(Glu): step 1/2.</text>
</comment>
<evidence type="ECO:0000259" key="10">
    <source>
        <dbReference type="Pfam" id="PF00745"/>
    </source>
</evidence>
<dbReference type="Gene3D" id="3.40.50.720">
    <property type="entry name" value="NAD(P)-binding Rossmann-like Domain"/>
    <property type="match status" value="1"/>
</dbReference>
<keyword evidence="5 8" id="KW-0560">Oxidoreductase</keyword>
<feature type="domain" description="Glutamyl-tRNA reductase N-terminal" evidence="12">
    <location>
        <begin position="6"/>
        <end position="153"/>
    </location>
</feature>
<dbReference type="InterPro" id="IPR015895">
    <property type="entry name" value="4pyrrol_synth_GluRdtase_N"/>
</dbReference>
<keyword evidence="14" id="KW-1185">Reference proteome</keyword>
<comment type="similarity">
    <text evidence="2 8 9">Belongs to the glutamyl-tRNA reductase family.</text>
</comment>
<sequence length="421" mass="45875">MSILIVGVNHKTAPVSIREKVSFSPDSLPQALHAAHQVASECLILSTCNRTELYAACQPQQSVETLVEWLADWHNIPVAQLQPYLQIHQQDAAVRHALRVACGLDSLVLGEPQILGQLKTALQAASHNSTTGSQLNRLMQHAFSTAKKVRTQTSIGANPVSVAFAAVSLAKQIFSKLEKQTALLIGAGETIELVGKHLAANHIGKILVANRSVDKAHKLAAEYGGKGIGLPELADHLPLADIVISSTAAPVPILGKGAVERALKIRKHRPMFMVDIAVPRDIEQEVAELDDVYLYTVDDLQSVIEENLQSRRAAAAQAEGMVVEEVDKFMAWLQAQDHMATIRDYRARTDSIRQEVFDKATTLLHNGKSPEEALQFLAHTLANKLSHDATQAMHQAARSGDHELLQHARTLFNLSTPDDNG</sequence>
<proteinExistence type="inferred from homology"/>
<evidence type="ECO:0000313" key="13">
    <source>
        <dbReference type="EMBL" id="QTR46787.1"/>
    </source>
</evidence>
<reference evidence="13 14" key="1">
    <citation type="submission" date="2021-04" db="EMBL/GenBank/DDBJ databases">
        <title>Genomics, taxonomy and metabolism of representatives of sulfur bacteria of the genus Thiothrix: Thiothrix fructosivorans QT, Thiothrix unzii A1T and three new species, Thiothrix subterranea sp. nov., Thiothrix litoralis sp. nov. and 'Candidatus Thiothrix anitrata' sp. nov.</title>
        <authorList>
            <person name="Ravin N.V."/>
            <person name="Smolyakov D."/>
            <person name="Rudenko T.S."/>
            <person name="Mardanov A.V."/>
            <person name="Beletsky A.V."/>
            <person name="Markov N.D."/>
            <person name="Fomenkov A.I."/>
            <person name="Roberts R.J."/>
            <person name="Karnachuk O.V."/>
            <person name="Novikov A."/>
            <person name="Grabovich M.Y."/>
        </authorList>
    </citation>
    <scope>NUCLEOTIDE SEQUENCE [LARGE SCALE GENOMIC DNA]</scope>
    <source>
        <strain evidence="13 14">AS</strain>
    </source>
</reference>
<dbReference type="EMBL" id="CP072801">
    <property type="protein sequence ID" value="QTR46787.1"/>
    <property type="molecule type" value="Genomic_DNA"/>
</dbReference>
<dbReference type="CDD" id="cd05213">
    <property type="entry name" value="NAD_bind_Glutamyl_tRNA_reduct"/>
    <property type="match status" value="1"/>
</dbReference>
<dbReference type="Pfam" id="PF01488">
    <property type="entry name" value="Shikimate_DH"/>
    <property type="match status" value="1"/>
</dbReference>
<comment type="function">
    <text evidence="8">Catalyzes the NADPH-dependent reduction of glutamyl-tRNA(Glu) to glutamate 1-semialdehyde (GSA).</text>
</comment>
<dbReference type="InterPro" id="IPR036453">
    <property type="entry name" value="GluRdtase_dimer_dom_sf"/>
</dbReference>
<evidence type="ECO:0000256" key="2">
    <source>
        <dbReference type="ARBA" id="ARBA00005916"/>
    </source>
</evidence>
<dbReference type="Gene3D" id="3.30.460.30">
    <property type="entry name" value="Glutamyl-tRNA reductase, N-terminal domain"/>
    <property type="match status" value="1"/>
</dbReference>
<dbReference type="SUPFAM" id="SSF69075">
    <property type="entry name" value="Glutamyl tRNA-reductase dimerization domain"/>
    <property type="match status" value="1"/>
</dbReference>
<gene>
    <name evidence="8" type="primary">hemA</name>
    <name evidence="13" type="ORF">J9253_02210</name>
</gene>
<feature type="site" description="Important for activity" evidence="8">
    <location>
        <position position="96"/>
    </location>
</feature>
<feature type="binding site" evidence="8">
    <location>
        <begin position="111"/>
        <end position="113"/>
    </location>
    <ligand>
        <name>substrate</name>
    </ligand>
</feature>
<evidence type="ECO:0000256" key="8">
    <source>
        <dbReference type="HAMAP-Rule" id="MF_00087"/>
    </source>
</evidence>